<dbReference type="GO" id="GO:0016779">
    <property type="term" value="F:nucleotidyltransferase activity"/>
    <property type="evidence" value="ECO:0007669"/>
    <property type="project" value="UniProtKB-KW"/>
</dbReference>
<evidence type="ECO:0000256" key="4">
    <source>
        <dbReference type="ARBA" id="ARBA00022840"/>
    </source>
</evidence>
<evidence type="ECO:0000259" key="7">
    <source>
        <dbReference type="Pfam" id="PF08544"/>
    </source>
</evidence>
<reference evidence="9 11" key="2">
    <citation type="submission" date="2018-06" db="EMBL/GenBank/DDBJ databases">
        <authorList>
            <consortium name="Pathogen Informatics"/>
            <person name="Doyle S."/>
        </authorList>
    </citation>
    <scope>NUCLEOTIDE SEQUENCE [LARGE SCALE GENOMIC DNA]</scope>
    <source>
        <strain evidence="9 11">NCTC12022</strain>
    </source>
</reference>
<accession>A0A0W0U1F3</accession>
<keyword evidence="1 8" id="KW-0808">Transferase</keyword>
<name>A0A0W0U1F3_9GAMM</name>
<dbReference type="Pfam" id="PF00288">
    <property type="entry name" value="GHMP_kinases_N"/>
    <property type="match status" value="1"/>
</dbReference>
<feature type="domain" description="GHMP kinase C-terminal" evidence="7">
    <location>
        <begin position="230"/>
        <end position="307"/>
    </location>
</feature>
<dbReference type="GO" id="GO:0042352">
    <property type="term" value="P:GDP-L-fucose salvage"/>
    <property type="evidence" value="ECO:0007669"/>
    <property type="project" value="TreeGrafter"/>
</dbReference>
<gene>
    <name evidence="8" type="primary">hddA</name>
    <name evidence="8" type="ORF">Lfee_1104</name>
    <name evidence="9" type="ORF">NCTC12022_02051</name>
</gene>
<dbReference type="PIRSF" id="PIRSF036406">
    <property type="entry name" value="Hept_kin"/>
    <property type="match status" value="1"/>
</dbReference>
<dbReference type="EC" id="2.7.1.168" evidence="8"/>
<dbReference type="AlphaFoldDB" id="A0A0W0U1F3"/>
<dbReference type="InterPro" id="IPR020568">
    <property type="entry name" value="Ribosomal_Su5_D2-typ_SF"/>
</dbReference>
<dbReference type="InterPro" id="IPR036554">
    <property type="entry name" value="GHMP_kinase_C_sf"/>
</dbReference>
<dbReference type="SUPFAM" id="SSF55060">
    <property type="entry name" value="GHMP Kinase, C-terminal domain"/>
    <property type="match status" value="1"/>
</dbReference>
<evidence type="ECO:0000313" key="10">
    <source>
        <dbReference type="Proteomes" id="UP000054698"/>
    </source>
</evidence>
<reference evidence="8 10" key="1">
    <citation type="submission" date="2015-11" db="EMBL/GenBank/DDBJ databases">
        <title>Genomic analysis of 38 Legionella species identifies large and diverse effector repertoires.</title>
        <authorList>
            <person name="Burstein D."/>
            <person name="Amaro F."/>
            <person name="Zusman T."/>
            <person name="Lifshitz Z."/>
            <person name="Cohen O."/>
            <person name="Gilbert J.A."/>
            <person name="Pupko T."/>
            <person name="Shuman H.A."/>
            <person name="Segal G."/>
        </authorList>
    </citation>
    <scope>NUCLEOTIDE SEQUENCE [LARGE SCALE GENOMIC DNA]</scope>
    <source>
        <strain evidence="8 10">WO-44C</strain>
    </source>
</reference>
<dbReference type="GO" id="GO:0005524">
    <property type="term" value="F:ATP binding"/>
    <property type="evidence" value="ECO:0007669"/>
    <property type="project" value="UniProtKB-KW"/>
</dbReference>
<keyword evidence="9" id="KW-0548">Nucleotidyltransferase</keyword>
<dbReference type="Gene3D" id="3.30.230.120">
    <property type="match status" value="1"/>
</dbReference>
<dbReference type="GO" id="GO:0050201">
    <property type="term" value="F:fucokinase activity"/>
    <property type="evidence" value="ECO:0007669"/>
    <property type="project" value="TreeGrafter"/>
</dbReference>
<evidence type="ECO:0000256" key="1">
    <source>
        <dbReference type="ARBA" id="ARBA00022679"/>
    </source>
</evidence>
<dbReference type="EMBL" id="LNYB01000031">
    <property type="protein sequence ID" value="KTD01500.1"/>
    <property type="molecule type" value="Genomic_DNA"/>
</dbReference>
<comment type="similarity">
    <text evidence="5">Belongs to the GHMP kinase family.</text>
</comment>
<evidence type="ECO:0000313" key="11">
    <source>
        <dbReference type="Proteomes" id="UP000251942"/>
    </source>
</evidence>
<evidence type="ECO:0000256" key="2">
    <source>
        <dbReference type="ARBA" id="ARBA00022741"/>
    </source>
</evidence>
<feature type="domain" description="GHMP kinase N-terminal" evidence="6">
    <location>
        <begin position="80"/>
        <end position="155"/>
    </location>
</feature>
<dbReference type="PRINTS" id="PR00960">
    <property type="entry name" value="LMBPPROTEIN"/>
</dbReference>
<dbReference type="InterPro" id="IPR013750">
    <property type="entry name" value="GHMP_kinase_C_dom"/>
</dbReference>
<dbReference type="InterPro" id="IPR052203">
    <property type="entry name" value="GHMP_Kinase-Related"/>
</dbReference>
<sequence>MIIARSPLRITLGGGGTDLPSYYHEHEGFLIAGAINKYVYVTVMRPFSKGIYLKYSELEHVSSVDEIKHRIIREVLRLPELHSNQIELASLADIPAGTGLGSSGSFTTALLAALYAHNHKLIYPQELAELACRIEIESLGEPIGKQDQYIAAYGGLTCFTFHKNDQVTASSLNITKDMLFDLEDNLLLFFTGYSRNAGSILQDQKTRTQEGDDKMLQNLHFIKKLGYQVKEALEQGNGLRFGELMHEHWEYKKQRSLGMSSEEINDWYELGMKNGAVGGKLVGAGGGGFLMFYAADRNKLRHAMRRAGLEEVRFSFDFEGTKVVLS</sequence>
<protein>
    <submittedName>
        <fullName evidence="9">Bifunctional fucokinase/L-fucose-1-P-guanylyltransferase</fullName>
    </submittedName>
    <submittedName>
        <fullName evidence="8">D-glycero-alpha-D-manno-heptose 7-phosphate kinase</fullName>
        <ecNumber evidence="8">2.7.1.168</ecNumber>
    </submittedName>
</protein>
<dbReference type="PANTHER" id="PTHR32463">
    <property type="entry name" value="L-FUCOSE KINASE"/>
    <property type="match status" value="1"/>
</dbReference>
<proteinExistence type="inferred from homology"/>
<dbReference type="InterPro" id="IPR014606">
    <property type="entry name" value="Heptose_7-P_kinase"/>
</dbReference>
<evidence type="ECO:0000259" key="6">
    <source>
        <dbReference type="Pfam" id="PF00288"/>
    </source>
</evidence>
<dbReference type="SUPFAM" id="SSF54211">
    <property type="entry name" value="Ribosomal protein S5 domain 2-like"/>
    <property type="match status" value="1"/>
</dbReference>
<dbReference type="Proteomes" id="UP000054698">
    <property type="component" value="Unassembled WGS sequence"/>
</dbReference>
<dbReference type="RefSeq" id="WP_058444704.1">
    <property type="nucleotide sequence ID" value="NZ_CAAAHT010000008.1"/>
</dbReference>
<keyword evidence="10" id="KW-1185">Reference proteome</keyword>
<dbReference type="OrthoDB" id="9812992at2"/>
<evidence type="ECO:0000256" key="5">
    <source>
        <dbReference type="ARBA" id="ARBA00038121"/>
    </source>
</evidence>
<dbReference type="Pfam" id="PF08544">
    <property type="entry name" value="GHMP_kinases_C"/>
    <property type="match status" value="1"/>
</dbReference>
<keyword evidence="2" id="KW-0547">Nucleotide-binding</keyword>
<dbReference type="InterPro" id="IPR001174">
    <property type="entry name" value="HddA/FKP"/>
</dbReference>
<evidence type="ECO:0000313" key="8">
    <source>
        <dbReference type="EMBL" id="KTD01500.1"/>
    </source>
</evidence>
<dbReference type="Proteomes" id="UP000251942">
    <property type="component" value="Unassembled WGS sequence"/>
</dbReference>
<organism evidence="8 10">
    <name type="scientific">Legionella feeleii</name>
    <dbReference type="NCBI Taxonomy" id="453"/>
    <lineage>
        <taxon>Bacteria</taxon>
        <taxon>Pseudomonadati</taxon>
        <taxon>Pseudomonadota</taxon>
        <taxon>Gammaproteobacteria</taxon>
        <taxon>Legionellales</taxon>
        <taxon>Legionellaceae</taxon>
        <taxon>Legionella</taxon>
    </lineage>
</organism>
<dbReference type="InterPro" id="IPR006203">
    <property type="entry name" value="GHMP_knse_ATP-bd_CS"/>
</dbReference>
<dbReference type="PATRIC" id="fig|453.4.peg.1186"/>
<keyword evidence="3 8" id="KW-0418">Kinase</keyword>
<dbReference type="STRING" id="453.Lfee_1104"/>
<dbReference type="EMBL" id="UASS01000018">
    <property type="protein sequence ID" value="SPX61311.1"/>
    <property type="molecule type" value="Genomic_DNA"/>
</dbReference>
<evidence type="ECO:0000313" key="9">
    <source>
        <dbReference type="EMBL" id="SPX61311.1"/>
    </source>
</evidence>
<dbReference type="PANTHER" id="PTHR32463:SF0">
    <property type="entry name" value="L-FUCOSE KINASE"/>
    <property type="match status" value="1"/>
</dbReference>
<evidence type="ECO:0000256" key="3">
    <source>
        <dbReference type="ARBA" id="ARBA00022777"/>
    </source>
</evidence>
<dbReference type="InterPro" id="IPR006204">
    <property type="entry name" value="GHMP_kinase_N_dom"/>
</dbReference>
<keyword evidence="4" id="KW-0067">ATP-binding</keyword>
<dbReference type="PROSITE" id="PS00627">
    <property type="entry name" value="GHMP_KINASES_ATP"/>
    <property type="match status" value="1"/>
</dbReference>